<name>A0AAE3YDQ7_9MICC</name>
<comment type="caution">
    <text evidence="3">The sequence shown here is derived from an EMBL/GenBank/DDBJ whole genome shotgun (WGS) entry which is preliminary data.</text>
</comment>
<dbReference type="EMBL" id="JAVDUI010000001">
    <property type="protein sequence ID" value="MDR6891300.1"/>
    <property type="molecule type" value="Genomic_DNA"/>
</dbReference>
<dbReference type="AlphaFoldDB" id="A0AAE3YDQ7"/>
<keyword evidence="4" id="KW-1185">Reference proteome</keyword>
<feature type="region of interest" description="Disordered" evidence="1">
    <location>
        <begin position="41"/>
        <end position="60"/>
    </location>
</feature>
<evidence type="ECO:0000256" key="1">
    <source>
        <dbReference type="SAM" id="MobiDB-lite"/>
    </source>
</evidence>
<dbReference type="GO" id="GO:0016714">
    <property type="term" value="F:oxidoreductase activity, acting on paired donors, with incorporation or reduction of molecular oxygen, reduced pteridine as one donor, and incorporation of one atom of oxygen"/>
    <property type="evidence" value="ECO:0007669"/>
    <property type="project" value="InterPro"/>
</dbReference>
<feature type="domain" description="Biopterin-dependent aromatic amino acid hydroxylase family profile" evidence="2">
    <location>
        <begin position="1"/>
        <end position="60"/>
    </location>
</feature>
<dbReference type="InterPro" id="IPR019774">
    <property type="entry name" value="Aromatic-AA_hydroxylase_C"/>
</dbReference>
<organism evidence="3 4">
    <name type="scientific">Falsarthrobacter nasiphocae</name>
    <dbReference type="NCBI Taxonomy" id="189863"/>
    <lineage>
        <taxon>Bacteria</taxon>
        <taxon>Bacillati</taxon>
        <taxon>Actinomycetota</taxon>
        <taxon>Actinomycetes</taxon>
        <taxon>Micrococcales</taxon>
        <taxon>Micrococcaceae</taxon>
        <taxon>Falsarthrobacter</taxon>
    </lineage>
</organism>
<reference evidence="3" key="1">
    <citation type="submission" date="2023-07" db="EMBL/GenBank/DDBJ databases">
        <title>Sequencing the genomes of 1000 actinobacteria strains.</title>
        <authorList>
            <person name="Klenk H.-P."/>
        </authorList>
    </citation>
    <scope>NUCLEOTIDE SEQUENCE</scope>
    <source>
        <strain evidence="3">DSM 13988</strain>
    </source>
</reference>
<feature type="compositionally biased region" description="Acidic residues" evidence="1">
    <location>
        <begin position="50"/>
        <end position="60"/>
    </location>
</feature>
<dbReference type="RefSeq" id="WP_309848932.1">
    <property type="nucleotide sequence ID" value="NZ_BAAAIU010000004.1"/>
</dbReference>
<evidence type="ECO:0000313" key="4">
    <source>
        <dbReference type="Proteomes" id="UP001247307"/>
    </source>
</evidence>
<dbReference type="PROSITE" id="PS51410">
    <property type="entry name" value="BH4_AAA_HYDROXYL_2"/>
    <property type="match status" value="1"/>
</dbReference>
<dbReference type="Proteomes" id="UP001247307">
    <property type="component" value="Unassembled WGS sequence"/>
</dbReference>
<protein>
    <recommendedName>
        <fullName evidence="2">Biopterin-dependent aromatic amino acid hydroxylase family profile domain-containing protein</fullName>
    </recommendedName>
</protein>
<sequence>MAAEYWFNLDTNTVEEGDGSNKAHLMGPYPTYEAAAHALEQAHANTERWDAEDEADELER</sequence>
<accession>A0AAE3YDQ7</accession>
<gene>
    <name evidence="3" type="ORF">J2S35_000240</name>
</gene>
<evidence type="ECO:0000259" key="2">
    <source>
        <dbReference type="PROSITE" id="PS51410"/>
    </source>
</evidence>
<proteinExistence type="predicted"/>
<evidence type="ECO:0000313" key="3">
    <source>
        <dbReference type="EMBL" id="MDR6891300.1"/>
    </source>
</evidence>